<feature type="transmembrane region" description="Helical" evidence="5">
    <location>
        <begin position="328"/>
        <end position="350"/>
    </location>
</feature>
<keyword evidence="3 5" id="KW-1133">Transmembrane helix</keyword>
<keyword evidence="5" id="KW-0520">NAD</keyword>
<dbReference type="GO" id="GO:0048038">
    <property type="term" value="F:quinone binding"/>
    <property type="evidence" value="ECO:0007669"/>
    <property type="project" value="UniProtKB-KW"/>
</dbReference>
<dbReference type="GO" id="GO:0012505">
    <property type="term" value="C:endomembrane system"/>
    <property type="evidence" value="ECO:0007669"/>
    <property type="project" value="UniProtKB-SubCell"/>
</dbReference>
<feature type="transmembrane region" description="Helical" evidence="5">
    <location>
        <begin position="269"/>
        <end position="290"/>
    </location>
</feature>
<keyword evidence="9" id="KW-1185">Reference proteome</keyword>
<dbReference type="AlphaFoldDB" id="A0A3M0G7A1"/>
<evidence type="ECO:0000313" key="9">
    <source>
        <dbReference type="Proteomes" id="UP000275256"/>
    </source>
</evidence>
<keyword evidence="5" id="KW-0813">Transport</keyword>
<dbReference type="NCBIfam" id="TIGR01770">
    <property type="entry name" value="NDH_I_N"/>
    <property type="match status" value="1"/>
</dbReference>
<protein>
    <recommendedName>
        <fullName evidence="5">NADH-quinone oxidoreductase subunit N</fullName>
        <ecNumber evidence="5">7.1.1.-</ecNumber>
    </recommendedName>
    <alternativeName>
        <fullName evidence="5">NADH dehydrogenase I subunit N</fullName>
    </alternativeName>
    <alternativeName>
        <fullName evidence="5">NDH-1 subunit N</fullName>
    </alternativeName>
</protein>
<keyword evidence="5" id="KW-0874">Quinone</keyword>
<dbReference type="GO" id="GO:0005886">
    <property type="term" value="C:plasma membrane"/>
    <property type="evidence" value="ECO:0007669"/>
    <property type="project" value="UniProtKB-SubCell"/>
</dbReference>
<feature type="transmembrane region" description="Helical" evidence="5">
    <location>
        <begin position="158"/>
        <end position="176"/>
    </location>
</feature>
<evidence type="ECO:0000256" key="2">
    <source>
        <dbReference type="ARBA" id="ARBA00022692"/>
    </source>
</evidence>
<comment type="catalytic activity">
    <reaction evidence="5">
        <text>a quinone + NADH + 5 H(+)(in) = a quinol + NAD(+) + 4 H(+)(out)</text>
        <dbReference type="Rhea" id="RHEA:57888"/>
        <dbReference type="ChEBI" id="CHEBI:15378"/>
        <dbReference type="ChEBI" id="CHEBI:24646"/>
        <dbReference type="ChEBI" id="CHEBI:57540"/>
        <dbReference type="ChEBI" id="CHEBI:57945"/>
        <dbReference type="ChEBI" id="CHEBI:132124"/>
    </reaction>
</comment>
<comment type="subunit">
    <text evidence="5">NDH-1 is composed of 14 different subunits. Subunits NuoA, H, J, K, L, M, N constitute the membrane sector of the complex.</text>
</comment>
<evidence type="ECO:0000256" key="6">
    <source>
        <dbReference type="RuleBase" id="RU000320"/>
    </source>
</evidence>
<dbReference type="GO" id="GO:0050136">
    <property type="term" value="F:NADH dehydrogenase (quinone) (non-electrogenic) activity"/>
    <property type="evidence" value="ECO:0007669"/>
    <property type="project" value="UniProtKB-UniRule"/>
</dbReference>
<dbReference type="InterPro" id="IPR001750">
    <property type="entry name" value="ND/Mrp_TM"/>
</dbReference>
<proteinExistence type="inferred from homology"/>
<feature type="transmembrane region" description="Helical" evidence="5">
    <location>
        <begin position="484"/>
        <end position="503"/>
    </location>
</feature>
<dbReference type="InterPro" id="IPR010096">
    <property type="entry name" value="NADH-Q_OxRdtase_suN/2"/>
</dbReference>
<dbReference type="Proteomes" id="UP000275256">
    <property type="component" value="Unassembled WGS sequence"/>
</dbReference>
<feature type="transmembrane region" description="Helical" evidence="5">
    <location>
        <begin position="80"/>
        <end position="98"/>
    </location>
</feature>
<dbReference type="Pfam" id="PF00361">
    <property type="entry name" value="Proton_antipo_M"/>
    <property type="match status" value="1"/>
</dbReference>
<feature type="transmembrane region" description="Helical" evidence="5">
    <location>
        <begin position="440"/>
        <end position="464"/>
    </location>
</feature>
<feature type="transmembrane region" description="Helical" evidence="5">
    <location>
        <begin position="188"/>
        <end position="212"/>
    </location>
</feature>
<comment type="caution">
    <text evidence="8">The sequence shown here is derived from an EMBL/GenBank/DDBJ whole genome shotgun (WGS) entry which is preliminary data.</text>
</comment>
<keyword evidence="5" id="KW-1003">Cell membrane</keyword>
<evidence type="ECO:0000313" key="8">
    <source>
        <dbReference type="EMBL" id="RMB58242.1"/>
    </source>
</evidence>
<accession>A0A3M0G7A1</accession>
<evidence type="ECO:0000256" key="3">
    <source>
        <dbReference type="ARBA" id="ARBA00022989"/>
    </source>
</evidence>
<feature type="transmembrane region" description="Helical" evidence="5">
    <location>
        <begin position="302"/>
        <end position="321"/>
    </location>
</feature>
<keyword evidence="2 5" id="KW-0812">Transmembrane</keyword>
<evidence type="ECO:0000256" key="1">
    <source>
        <dbReference type="ARBA" id="ARBA00004127"/>
    </source>
</evidence>
<dbReference type="HAMAP" id="MF_00445">
    <property type="entry name" value="NDH1_NuoN_1"/>
    <property type="match status" value="1"/>
</dbReference>
<dbReference type="GO" id="GO:0008137">
    <property type="term" value="F:NADH dehydrogenase (ubiquinone) activity"/>
    <property type="evidence" value="ECO:0007669"/>
    <property type="project" value="InterPro"/>
</dbReference>
<feature type="transmembrane region" description="Helical" evidence="5">
    <location>
        <begin position="12"/>
        <end position="32"/>
    </location>
</feature>
<keyword evidence="5" id="KW-1278">Translocase</keyword>
<feature type="domain" description="NADH:quinone oxidoreductase/Mrp antiporter transmembrane" evidence="7">
    <location>
        <begin position="152"/>
        <end position="452"/>
    </location>
</feature>
<gene>
    <name evidence="5 8" type="primary">nuoN</name>
    <name evidence="8" type="ORF">EAX62_13625</name>
</gene>
<feature type="transmembrane region" description="Helical" evidence="5">
    <location>
        <begin position="39"/>
        <end position="60"/>
    </location>
</feature>
<organism evidence="8 9">
    <name type="scientific">Tessaracoccus antarcticus</name>
    <dbReference type="NCBI Taxonomy" id="2479848"/>
    <lineage>
        <taxon>Bacteria</taxon>
        <taxon>Bacillati</taxon>
        <taxon>Actinomycetota</taxon>
        <taxon>Actinomycetes</taxon>
        <taxon>Propionibacteriales</taxon>
        <taxon>Propionibacteriaceae</taxon>
        <taxon>Tessaracoccus</taxon>
    </lineage>
</organism>
<evidence type="ECO:0000259" key="7">
    <source>
        <dbReference type="Pfam" id="PF00361"/>
    </source>
</evidence>
<dbReference type="EMBL" id="REFW01000004">
    <property type="protein sequence ID" value="RMB58242.1"/>
    <property type="molecule type" value="Genomic_DNA"/>
</dbReference>
<feature type="transmembrane region" description="Helical" evidence="5">
    <location>
        <begin position="135"/>
        <end position="152"/>
    </location>
</feature>
<name>A0A3M0G7A1_9ACTN</name>
<dbReference type="RefSeq" id="WP_121902280.1">
    <property type="nucleotide sequence ID" value="NZ_REFW01000004.1"/>
</dbReference>
<feature type="transmembrane region" description="Helical" evidence="5">
    <location>
        <begin position="232"/>
        <end position="257"/>
    </location>
</feature>
<feature type="transmembrane region" description="Helical" evidence="5">
    <location>
        <begin position="362"/>
        <end position="383"/>
    </location>
</feature>
<keyword evidence="8" id="KW-0560">Oxidoreductase</keyword>
<dbReference type="GO" id="GO:0042773">
    <property type="term" value="P:ATP synthesis coupled electron transport"/>
    <property type="evidence" value="ECO:0007669"/>
    <property type="project" value="InterPro"/>
</dbReference>
<dbReference type="OrthoDB" id="9811718at2"/>
<dbReference type="PANTHER" id="PTHR22773">
    <property type="entry name" value="NADH DEHYDROGENASE"/>
    <property type="match status" value="1"/>
</dbReference>
<dbReference type="NCBIfam" id="NF004441">
    <property type="entry name" value="PRK05777.1-4"/>
    <property type="match status" value="1"/>
</dbReference>
<evidence type="ECO:0000256" key="5">
    <source>
        <dbReference type="HAMAP-Rule" id="MF_00445"/>
    </source>
</evidence>
<comment type="subcellular location">
    <subcellularLocation>
        <location evidence="5">Cell membrane</location>
        <topology evidence="5">Multi-pass membrane protein</topology>
    </subcellularLocation>
    <subcellularLocation>
        <location evidence="1">Endomembrane system</location>
        <topology evidence="1">Multi-pass membrane protein</topology>
    </subcellularLocation>
    <subcellularLocation>
        <location evidence="6">Membrane</location>
        <topology evidence="6">Multi-pass membrane protein</topology>
    </subcellularLocation>
</comment>
<keyword evidence="4 5" id="KW-0472">Membrane</keyword>
<sequence length="519" mass="54345">MITAPTIEWLLLSPLLVLLGGAALGVLVEALVPRASRYLAQVFLASLSIIAALALTITNWVSAEPTIAAMGSIALDRPAYLFWTLLLLFGLGSLALFAERSLGNGQSAFASSAATVPGSPLEREADRLHREHTEIFPLLLFSLFGMLMFAAANDLLTLFVALEVFSLPLYLLCGMARRRRLLSQEAALKYFLLGALSSGFLLYGIAMLYGYSGGFHLHEIADAITAGTGSNSLLLAGIVLVGVGVLFKLGAVPFHSWTPDVYTGAPTPVTAFMAVATKTAAVAALLRVFFVALGGARWDWQPMFAVVAVATMLVGSVIGLVQSDIKRLLAYSSIAHAGFLLVGVVGVVAAGEGVALSSVSSIGFYLLAYGLATLGAFAIVTMVRRSGGEANNISSWRGLGRTNPLAAGLMTLFLLSFAGIPLTGGFVGKLVVFASAWDGGYGWLVLVAVVFSLVAAFFYLKIVVAMWFSEPVEGETAEVGTPSAWTWGVLVVATLGTIILGLVPGGVLDLAGTAGQFIR</sequence>
<evidence type="ECO:0000256" key="4">
    <source>
        <dbReference type="ARBA" id="ARBA00023136"/>
    </source>
</evidence>
<feature type="transmembrane region" description="Helical" evidence="5">
    <location>
        <begin position="404"/>
        <end position="428"/>
    </location>
</feature>
<comment type="function">
    <text evidence="5">NDH-1 shuttles electrons from NADH, via FMN and iron-sulfur (Fe-S) centers, to quinones in the respiratory chain. The immediate electron acceptor for the enzyme in this species is believed to be a menaquinone. Couples the redox reaction to proton translocation (for every two electrons transferred, four hydrogen ions are translocated across the cytoplasmic membrane), and thus conserves the redox energy in a proton gradient.</text>
</comment>
<reference evidence="8 9" key="1">
    <citation type="submission" date="2018-10" db="EMBL/GenBank/DDBJ databases">
        <title>Tessaracoccus antarcticuss sp. nov., isolated from sediment.</title>
        <authorList>
            <person name="Zhou L.Y."/>
            <person name="Du Z.J."/>
        </authorList>
    </citation>
    <scope>NUCLEOTIDE SEQUENCE [LARGE SCALE GENOMIC DNA]</scope>
    <source>
        <strain evidence="8 9">JDX10</strain>
    </source>
</reference>
<comment type="similarity">
    <text evidence="5">Belongs to the complex I subunit 2 family.</text>
</comment>
<dbReference type="EC" id="7.1.1.-" evidence="5"/>